<name>A0ABR3D9U9_NEUIN</name>
<reference evidence="1 2" key="1">
    <citation type="submission" date="2023-09" db="EMBL/GenBank/DDBJ databases">
        <title>Multi-omics analysis of a traditional fermented food reveals byproduct-associated fungal strains for waste-to-food upcycling.</title>
        <authorList>
            <consortium name="Lawrence Berkeley National Laboratory"/>
            <person name="Rekdal V.M."/>
            <person name="Villalobos-Escobedo J.M."/>
            <person name="Rodriguez-Valeron N."/>
            <person name="Garcia M.O."/>
            <person name="Vasquez D.P."/>
            <person name="Damayanti I."/>
            <person name="Sorensen P.M."/>
            <person name="Baidoo E.E."/>
            <person name="De Carvalho A.C."/>
            <person name="Riley R."/>
            <person name="Lipzen A."/>
            <person name="He G."/>
            <person name="Yan M."/>
            <person name="Haridas S."/>
            <person name="Daum C."/>
            <person name="Yoshinaga Y."/>
            <person name="Ng V."/>
            <person name="Grigoriev I.V."/>
            <person name="Munk R."/>
            <person name="Nuraida L."/>
            <person name="Wijaya C.H."/>
            <person name="Morales P.-C."/>
            <person name="Keasling J.D."/>
        </authorList>
    </citation>
    <scope>NUCLEOTIDE SEQUENCE [LARGE SCALE GENOMIC DNA]</scope>
    <source>
        <strain evidence="1 2">FGSC 2613</strain>
    </source>
</reference>
<protein>
    <submittedName>
        <fullName evidence="1">Uncharacterized protein</fullName>
    </submittedName>
</protein>
<evidence type="ECO:0000313" key="1">
    <source>
        <dbReference type="EMBL" id="KAL0469412.1"/>
    </source>
</evidence>
<accession>A0ABR3D9U9</accession>
<dbReference type="Proteomes" id="UP001451303">
    <property type="component" value="Unassembled WGS sequence"/>
</dbReference>
<organism evidence="1 2">
    <name type="scientific">Neurospora intermedia</name>
    <dbReference type="NCBI Taxonomy" id="5142"/>
    <lineage>
        <taxon>Eukaryota</taxon>
        <taxon>Fungi</taxon>
        <taxon>Dikarya</taxon>
        <taxon>Ascomycota</taxon>
        <taxon>Pezizomycotina</taxon>
        <taxon>Sordariomycetes</taxon>
        <taxon>Sordariomycetidae</taxon>
        <taxon>Sordariales</taxon>
        <taxon>Sordariaceae</taxon>
        <taxon>Neurospora</taxon>
    </lineage>
</organism>
<dbReference type="EMBL" id="JAVLET010000005">
    <property type="protein sequence ID" value="KAL0469412.1"/>
    <property type="molecule type" value="Genomic_DNA"/>
</dbReference>
<gene>
    <name evidence="1" type="ORF">QR685DRAFT_444283</name>
</gene>
<keyword evidence="2" id="KW-1185">Reference proteome</keyword>
<sequence length="64" mass="6768">SVVLESEPVLWNAGRIVLASIVEPSLAERTYVHEYAASCAYCPALKEGIGFANCASFYGTPSSA</sequence>
<comment type="caution">
    <text evidence="1">The sequence shown here is derived from an EMBL/GenBank/DDBJ whole genome shotgun (WGS) entry which is preliminary data.</text>
</comment>
<evidence type="ECO:0000313" key="2">
    <source>
        <dbReference type="Proteomes" id="UP001451303"/>
    </source>
</evidence>
<feature type="non-terminal residue" evidence="1">
    <location>
        <position position="1"/>
    </location>
</feature>
<proteinExistence type="predicted"/>